<reference evidence="1 2" key="1">
    <citation type="submission" date="2018-03" db="EMBL/GenBank/DDBJ databases">
        <title>Cross-interface Injection: A General Nanoliter Liquid Handling Method Applied to Single Cells Genome Amplification Automated Nanoliter Liquid Handling Applied to Single Cell Multiple Displacement Amplification.</title>
        <authorList>
            <person name="Yun J."/>
            <person name="Xu P."/>
            <person name="Xu J."/>
            <person name="Dai X."/>
            <person name="Wang Y."/>
            <person name="Zheng X."/>
            <person name="Cao C."/>
            <person name="Yi Q."/>
            <person name="Zhu Y."/>
            <person name="Wang L."/>
            <person name="Dong Z."/>
            <person name="Huang Y."/>
            <person name="Huang L."/>
            <person name="Du W."/>
        </authorList>
    </citation>
    <scope>NUCLEOTIDE SEQUENCE [LARGE SCALE GENOMIC DNA]</scope>
    <source>
        <strain evidence="1 2">Z-D1-2</strain>
    </source>
</reference>
<dbReference type="InterPro" id="IPR023214">
    <property type="entry name" value="HAD_sf"/>
</dbReference>
<gene>
    <name evidence="1" type="ORF">C9994_03645</name>
</gene>
<evidence type="ECO:0000313" key="1">
    <source>
        <dbReference type="EMBL" id="PTB97282.1"/>
    </source>
</evidence>
<dbReference type="SFLD" id="SFLDS00003">
    <property type="entry name" value="Haloacid_Dehalogenase"/>
    <property type="match status" value="1"/>
</dbReference>
<dbReference type="InterPro" id="IPR023198">
    <property type="entry name" value="PGP-like_dom2"/>
</dbReference>
<dbReference type="CDD" id="cd02603">
    <property type="entry name" value="HAD_sEH-N_like"/>
    <property type="match status" value="1"/>
</dbReference>
<dbReference type="Pfam" id="PF00702">
    <property type="entry name" value="Hydrolase"/>
    <property type="match status" value="1"/>
</dbReference>
<dbReference type="EMBL" id="PYVU01000019">
    <property type="protein sequence ID" value="PTB97282.1"/>
    <property type="molecule type" value="Genomic_DNA"/>
</dbReference>
<dbReference type="Gene3D" id="1.10.150.240">
    <property type="entry name" value="Putative phosphatase, domain 2"/>
    <property type="match status" value="1"/>
</dbReference>
<proteinExistence type="predicted"/>
<dbReference type="Proteomes" id="UP000240608">
    <property type="component" value="Unassembled WGS sequence"/>
</dbReference>
<comment type="caution">
    <text evidence="1">The sequence shown here is derived from an EMBL/GenBank/DDBJ whole genome shotgun (WGS) entry which is preliminary data.</text>
</comment>
<dbReference type="SFLD" id="SFLDG01129">
    <property type="entry name" value="C1.5:_HAD__Beta-PGM__Phosphata"/>
    <property type="match status" value="1"/>
</dbReference>
<evidence type="ECO:0000313" key="2">
    <source>
        <dbReference type="Proteomes" id="UP000240608"/>
    </source>
</evidence>
<dbReference type="InterPro" id="IPR006439">
    <property type="entry name" value="HAD-SF_hydro_IA"/>
</dbReference>
<dbReference type="SUPFAM" id="SSF56784">
    <property type="entry name" value="HAD-like"/>
    <property type="match status" value="1"/>
</dbReference>
<dbReference type="AlphaFoldDB" id="A0A2T4DTZ5"/>
<accession>A0A2T4DTZ5</accession>
<dbReference type="Gene3D" id="3.40.50.1000">
    <property type="entry name" value="HAD superfamily/HAD-like"/>
    <property type="match status" value="1"/>
</dbReference>
<dbReference type="PANTHER" id="PTHR43611">
    <property type="entry name" value="ALPHA-D-GLUCOSE 1-PHOSPHATE PHOSPHATASE"/>
    <property type="match status" value="1"/>
</dbReference>
<dbReference type="PRINTS" id="PR00413">
    <property type="entry name" value="HADHALOGNASE"/>
</dbReference>
<protein>
    <recommendedName>
        <fullName evidence="3">HAD family phosphatase</fullName>
    </recommendedName>
</protein>
<dbReference type="PANTHER" id="PTHR43611:SF3">
    <property type="entry name" value="FLAVIN MONONUCLEOTIDE HYDROLASE 1, CHLOROPLATIC"/>
    <property type="match status" value="1"/>
</dbReference>
<organism evidence="1 2">
    <name type="scientific">Marivirga lumbricoides</name>
    <dbReference type="NCBI Taxonomy" id="1046115"/>
    <lineage>
        <taxon>Bacteria</taxon>
        <taxon>Pseudomonadati</taxon>
        <taxon>Bacteroidota</taxon>
        <taxon>Cytophagia</taxon>
        <taxon>Cytophagales</taxon>
        <taxon>Marivirgaceae</taxon>
        <taxon>Marivirga</taxon>
    </lineage>
</organism>
<name>A0A2T4DTZ5_9BACT</name>
<sequence>MCILSTHTNLAENNIKLIIFDLGGVVINLHVERTIAAFTDLSGKTEEEVYTSYEQAAYFKAYEKGLISDADFRNCIREDFELDALDEQIDEAWSAMLGTIPEERVEQIEKLCRKYTCVVLSNTNAIHEKAFHRILNETSSYNHLDQLFHQVHFSHKWNMRKPDVEIYEKLLSHHQLSPEQCLFMDDGELNLLEAAHLGIQTVHIPRNSGFYSLLSDKIGIHD</sequence>
<dbReference type="NCBIfam" id="TIGR01509">
    <property type="entry name" value="HAD-SF-IA-v3"/>
    <property type="match status" value="1"/>
</dbReference>
<dbReference type="InterPro" id="IPR036412">
    <property type="entry name" value="HAD-like_sf"/>
</dbReference>
<evidence type="ECO:0008006" key="3">
    <source>
        <dbReference type="Google" id="ProtNLM"/>
    </source>
</evidence>